<evidence type="ECO:0000256" key="8">
    <source>
        <dbReference type="ARBA" id="ARBA00023170"/>
    </source>
</evidence>
<evidence type="ECO:0000313" key="13">
    <source>
        <dbReference type="Ensembl" id="ENSPNAP00000025170.1"/>
    </source>
</evidence>
<keyword evidence="3 10" id="KW-0812">Transmembrane</keyword>
<dbReference type="PROSITE" id="PS50262">
    <property type="entry name" value="G_PROTEIN_RECEP_F1_2"/>
    <property type="match status" value="1"/>
</dbReference>
<evidence type="ECO:0000256" key="10">
    <source>
        <dbReference type="RuleBase" id="RU000688"/>
    </source>
</evidence>
<dbReference type="PANTHER" id="PTHR24233:SF10">
    <property type="entry name" value="P2Y PURINOCEPTOR 13"/>
    <property type="match status" value="1"/>
</dbReference>
<dbReference type="OMA" id="IVFCYIC"/>
<dbReference type="SUPFAM" id="SSF81321">
    <property type="entry name" value="Family A G protein-coupled receptor-like"/>
    <property type="match status" value="1"/>
</dbReference>
<dbReference type="Ensembl" id="ENSPNAT00000008406.2">
    <property type="protein sequence ID" value="ENSPNAP00000025170.1"/>
    <property type="gene ID" value="ENSPNAG00000010037.2"/>
</dbReference>
<evidence type="ECO:0000256" key="2">
    <source>
        <dbReference type="ARBA" id="ARBA00022475"/>
    </source>
</evidence>
<keyword evidence="6 11" id="KW-0472">Membrane</keyword>
<organism evidence="13 14">
    <name type="scientific">Pygocentrus nattereri</name>
    <name type="common">Red-bellied piranha</name>
    <dbReference type="NCBI Taxonomy" id="42514"/>
    <lineage>
        <taxon>Eukaryota</taxon>
        <taxon>Metazoa</taxon>
        <taxon>Chordata</taxon>
        <taxon>Craniata</taxon>
        <taxon>Vertebrata</taxon>
        <taxon>Euteleostomi</taxon>
        <taxon>Actinopterygii</taxon>
        <taxon>Neopterygii</taxon>
        <taxon>Teleostei</taxon>
        <taxon>Ostariophysi</taxon>
        <taxon>Characiformes</taxon>
        <taxon>Characoidei</taxon>
        <taxon>Pygocentrus</taxon>
    </lineage>
</organism>
<reference evidence="13" key="3">
    <citation type="submission" date="2025-09" db="UniProtKB">
        <authorList>
            <consortium name="Ensembl"/>
        </authorList>
    </citation>
    <scope>IDENTIFICATION</scope>
</reference>
<feature type="transmembrane region" description="Helical" evidence="11">
    <location>
        <begin position="279"/>
        <end position="298"/>
    </location>
</feature>
<comment type="similarity">
    <text evidence="10">Belongs to the G-protein coupled receptor 1 family.</text>
</comment>
<keyword evidence="5 10" id="KW-0297">G-protein coupled receptor</keyword>
<dbReference type="Pfam" id="PF00001">
    <property type="entry name" value="7tm_1"/>
    <property type="match status" value="1"/>
</dbReference>
<dbReference type="PRINTS" id="PR01735">
    <property type="entry name" value="P2Y13PRNCPTR"/>
</dbReference>
<evidence type="ECO:0000259" key="12">
    <source>
        <dbReference type="PROSITE" id="PS50262"/>
    </source>
</evidence>
<evidence type="ECO:0000256" key="4">
    <source>
        <dbReference type="ARBA" id="ARBA00022989"/>
    </source>
</evidence>
<dbReference type="GeneTree" id="ENSGT01110000267167"/>
<comment type="subcellular location">
    <subcellularLocation>
        <location evidence="1">Cell membrane</location>
        <topology evidence="1">Multi-pass membrane protein</topology>
    </subcellularLocation>
</comment>
<reference evidence="13 14" key="1">
    <citation type="submission" date="2020-10" db="EMBL/GenBank/DDBJ databases">
        <title>Pygocentrus nattereri (red-bellied piranha) genome, fPygNat1, primary haplotype.</title>
        <authorList>
            <person name="Myers G."/>
            <person name="Meyer A."/>
            <person name="Karagic N."/>
            <person name="Pippel M."/>
            <person name="Winkler S."/>
            <person name="Tracey A."/>
            <person name="Wood J."/>
            <person name="Formenti G."/>
            <person name="Howe K."/>
            <person name="Fedrigo O."/>
            <person name="Jarvis E.D."/>
        </authorList>
    </citation>
    <scope>NUCLEOTIDE SEQUENCE [LARGE SCALE GENOMIC DNA]</scope>
</reference>
<keyword evidence="7" id="KW-1015">Disulfide bond</keyword>
<sequence length="353" mass="40332">MANNSSSTLNCGVDNQVRAIAISSLYFLLFLPALLLNLLVAWISVNLKSKTTFMVYLKHLVAADLLMTLTFPVRAASELPGITDRLQAFACRYSHVFFYLAMNMSIILMGLISLDRFFKIVRPGGRLLCQNLRFSKVLSVVIWLLLISMNTLPVIITTNQDPFNNNTNKSEICMSMKSKIGLVWHKVVIQFASIIFWAACIVITLSYMCITKKVVESYHRSRSSNDQGKRKAKVRVFLILLVFLVCYVPYYIVRIPYTMVQVSDKGSCTRPILKVVKDLTLWLSSTNVCLDPLIYFFLCKAFRKRFMETCEINRLFPSFGKTSIVQLLCLMCPSPFLREVLLDQLHILSDPQR</sequence>
<dbReference type="GO" id="GO:0005886">
    <property type="term" value="C:plasma membrane"/>
    <property type="evidence" value="ECO:0007669"/>
    <property type="project" value="UniProtKB-SubCell"/>
</dbReference>
<feature type="transmembrane region" description="Helical" evidence="11">
    <location>
        <begin position="187"/>
        <end position="211"/>
    </location>
</feature>
<feature type="transmembrane region" description="Helical" evidence="11">
    <location>
        <begin position="96"/>
        <end position="114"/>
    </location>
</feature>
<dbReference type="PANTHER" id="PTHR24233">
    <property type="entry name" value="P2Y PURINOCEPTOR-RELATED G-PROTEIN COUPLED RECEPTOR"/>
    <property type="match status" value="1"/>
</dbReference>
<dbReference type="InterPro" id="IPR008109">
    <property type="entry name" value="P2Y13_rcpt"/>
</dbReference>
<evidence type="ECO:0000256" key="3">
    <source>
        <dbReference type="ARBA" id="ARBA00022692"/>
    </source>
</evidence>
<keyword evidence="4 11" id="KW-1133">Transmembrane helix</keyword>
<feature type="transmembrane region" description="Helical" evidence="11">
    <location>
        <begin position="232"/>
        <end position="253"/>
    </location>
</feature>
<accession>A0A3B4DNY2</accession>
<keyword evidence="14" id="KW-1185">Reference proteome</keyword>
<evidence type="ECO:0000256" key="5">
    <source>
        <dbReference type="ARBA" id="ARBA00023040"/>
    </source>
</evidence>
<reference evidence="13" key="2">
    <citation type="submission" date="2025-08" db="UniProtKB">
        <authorList>
            <consortium name="Ensembl"/>
        </authorList>
    </citation>
    <scope>IDENTIFICATION</scope>
</reference>
<keyword evidence="2" id="KW-1003">Cell membrane</keyword>
<evidence type="ECO:0000313" key="14">
    <source>
        <dbReference type="Proteomes" id="UP001501920"/>
    </source>
</evidence>
<dbReference type="Gene3D" id="1.20.1070.10">
    <property type="entry name" value="Rhodopsin 7-helix transmembrane proteins"/>
    <property type="match status" value="1"/>
</dbReference>
<protein>
    <recommendedName>
        <fullName evidence="12">G-protein coupled receptors family 1 profile domain-containing protein</fullName>
    </recommendedName>
</protein>
<evidence type="ECO:0000256" key="9">
    <source>
        <dbReference type="ARBA" id="ARBA00023224"/>
    </source>
</evidence>
<evidence type="ECO:0000256" key="1">
    <source>
        <dbReference type="ARBA" id="ARBA00004651"/>
    </source>
</evidence>
<proteinExistence type="inferred from homology"/>
<gene>
    <name evidence="13" type="primary">P2RY13</name>
</gene>
<dbReference type="InterPro" id="IPR000276">
    <property type="entry name" value="GPCR_Rhodpsn"/>
</dbReference>
<dbReference type="InterPro" id="IPR017452">
    <property type="entry name" value="GPCR_Rhodpsn_7TM"/>
</dbReference>
<evidence type="ECO:0000256" key="7">
    <source>
        <dbReference type="ARBA" id="ARBA00023157"/>
    </source>
</evidence>
<dbReference type="PROSITE" id="PS00237">
    <property type="entry name" value="G_PROTEIN_RECEP_F1_1"/>
    <property type="match status" value="1"/>
</dbReference>
<evidence type="ECO:0000256" key="11">
    <source>
        <dbReference type="SAM" id="Phobius"/>
    </source>
</evidence>
<keyword evidence="8 10" id="KW-0675">Receptor</keyword>
<dbReference type="PRINTS" id="PR00237">
    <property type="entry name" value="GPCRRHODOPSN"/>
</dbReference>
<dbReference type="GO" id="GO:0045028">
    <property type="term" value="F:G protein-coupled purinergic nucleotide receptor activity"/>
    <property type="evidence" value="ECO:0007669"/>
    <property type="project" value="InterPro"/>
</dbReference>
<feature type="transmembrane region" description="Helical" evidence="11">
    <location>
        <begin position="134"/>
        <end position="156"/>
    </location>
</feature>
<dbReference type="AlphaFoldDB" id="A0A3B4DNY2"/>
<dbReference type="Proteomes" id="UP001501920">
    <property type="component" value="Chromosome 19"/>
</dbReference>
<feature type="domain" description="G-protein coupled receptors family 1 profile" evidence="12">
    <location>
        <begin position="36"/>
        <end position="295"/>
    </location>
</feature>
<feature type="transmembrane region" description="Helical" evidence="11">
    <location>
        <begin position="20"/>
        <end position="43"/>
    </location>
</feature>
<feature type="transmembrane region" description="Helical" evidence="11">
    <location>
        <begin position="55"/>
        <end position="76"/>
    </location>
</feature>
<name>A0A3B4DNY2_PYGNA</name>
<keyword evidence="9 10" id="KW-0807">Transducer</keyword>
<evidence type="ECO:0000256" key="6">
    <source>
        <dbReference type="ARBA" id="ARBA00023136"/>
    </source>
</evidence>